<dbReference type="PANTHER" id="PTHR46372:SF26">
    <property type="entry name" value="(WILD MALAYSIAN BANANA) HYPOTHETICAL PROTEIN"/>
    <property type="match status" value="1"/>
</dbReference>
<evidence type="ECO:0000256" key="1">
    <source>
        <dbReference type="ARBA" id="ARBA00004245"/>
    </source>
</evidence>
<dbReference type="PANTHER" id="PTHR46372">
    <property type="entry name" value="PROTEIN WVD2-LIKE 3"/>
    <property type="match status" value="1"/>
</dbReference>
<feature type="region of interest" description="Disordered" evidence="6">
    <location>
        <begin position="347"/>
        <end position="368"/>
    </location>
</feature>
<dbReference type="Proteomes" id="UP000215914">
    <property type="component" value="Unassembled WGS sequence"/>
</dbReference>
<comment type="caution">
    <text evidence="8">The sequence shown here is derived from an EMBL/GenBank/DDBJ whole genome shotgun (WGS) entry which is preliminary data.</text>
</comment>
<gene>
    <name evidence="8" type="ORF">HanXRQr2_Chr02g0078411</name>
</gene>
<evidence type="ECO:0000313" key="8">
    <source>
        <dbReference type="EMBL" id="KAF5819511.1"/>
    </source>
</evidence>
<protein>
    <recommendedName>
        <fullName evidence="7">TPX2 C-terminal domain-containing protein</fullName>
    </recommendedName>
</protein>
<name>A0A9K3JQR4_HELAN</name>
<dbReference type="EMBL" id="MNCJ02000317">
    <property type="protein sequence ID" value="KAF5819511.1"/>
    <property type="molecule type" value="Genomic_DNA"/>
</dbReference>
<feature type="compositionally biased region" description="Basic and acidic residues" evidence="6">
    <location>
        <begin position="173"/>
        <end position="215"/>
    </location>
</feature>
<evidence type="ECO:0000313" key="9">
    <source>
        <dbReference type="Proteomes" id="UP000215914"/>
    </source>
</evidence>
<dbReference type="GO" id="GO:0008017">
    <property type="term" value="F:microtubule binding"/>
    <property type="evidence" value="ECO:0007669"/>
    <property type="project" value="InterPro"/>
</dbReference>
<keyword evidence="3" id="KW-0963">Cytoplasm</keyword>
<comment type="subcellular location">
    <subcellularLocation>
        <location evidence="1">Cytoplasm</location>
        <location evidence="1">Cytoskeleton</location>
    </subcellularLocation>
</comment>
<feature type="compositionally biased region" description="Polar residues" evidence="6">
    <location>
        <begin position="277"/>
        <end position="286"/>
    </location>
</feature>
<dbReference type="GO" id="GO:0005874">
    <property type="term" value="C:microtubule"/>
    <property type="evidence" value="ECO:0007669"/>
    <property type="project" value="UniProtKB-KW"/>
</dbReference>
<dbReference type="OrthoDB" id="1939285at2759"/>
<dbReference type="InterPro" id="IPR027329">
    <property type="entry name" value="TPX2_C"/>
</dbReference>
<dbReference type="Gramene" id="mRNA:HanXRQr2_Chr02g0078411">
    <property type="protein sequence ID" value="mRNA:HanXRQr2_Chr02g0078411"/>
    <property type="gene ID" value="HanXRQr2_Chr02g0078411"/>
</dbReference>
<evidence type="ECO:0000259" key="7">
    <source>
        <dbReference type="Pfam" id="PF06886"/>
    </source>
</evidence>
<feature type="domain" description="TPX2 C-terminal" evidence="7">
    <location>
        <begin position="170"/>
        <end position="246"/>
    </location>
</feature>
<evidence type="ECO:0000256" key="6">
    <source>
        <dbReference type="SAM" id="MobiDB-lite"/>
    </source>
</evidence>
<sequence length="368" mass="39983">MESGNEVTSEPEIAVEDVKTNVTDVENLNKVDEEVDSSRTEANQPSDNADKPKARNAGNVSTKGSTVKNSKMGNSGKKTGTFGTTPRPSLSQSLSFPTKTPSPNLAKQVVEPTLSTSASSRSNLALRRTSTGLKPVKTAAAVKEDDSASSTASPNATTPGGGRRSSTSGFSFRLDERAERRKQFFSKIEERVQAKEVEKTNMQAKSKESQEEEIKKLRKSLTFKATPMPNFYKEPPPKPQLKKIPTTRPRSPKLGRSKSSLSKPSEPMESPRVVRDQTMSPRCNPTNRDKASNPHNRKSLTKTSEAETSKLKEKGLKPEVKEENASNAPDDRPQEVEGCVDVDTVQESGFSSSSANQDMTPKDIVVGG</sequence>
<organism evidence="8 9">
    <name type="scientific">Helianthus annuus</name>
    <name type="common">Common sunflower</name>
    <dbReference type="NCBI Taxonomy" id="4232"/>
    <lineage>
        <taxon>Eukaryota</taxon>
        <taxon>Viridiplantae</taxon>
        <taxon>Streptophyta</taxon>
        <taxon>Embryophyta</taxon>
        <taxon>Tracheophyta</taxon>
        <taxon>Spermatophyta</taxon>
        <taxon>Magnoliopsida</taxon>
        <taxon>eudicotyledons</taxon>
        <taxon>Gunneridae</taxon>
        <taxon>Pentapetalae</taxon>
        <taxon>asterids</taxon>
        <taxon>campanulids</taxon>
        <taxon>Asterales</taxon>
        <taxon>Asteraceae</taxon>
        <taxon>Asteroideae</taxon>
        <taxon>Heliantheae alliance</taxon>
        <taxon>Heliantheae</taxon>
        <taxon>Helianthus</taxon>
    </lineage>
</organism>
<feature type="compositionally biased region" description="Polar residues" evidence="6">
    <location>
        <begin position="347"/>
        <end position="359"/>
    </location>
</feature>
<dbReference type="GO" id="GO:0000226">
    <property type="term" value="P:microtubule cytoskeleton organization"/>
    <property type="evidence" value="ECO:0007669"/>
    <property type="project" value="InterPro"/>
</dbReference>
<proteinExistence type="inferred from homology"/>
<dbReference type="Pfam" id="PF06886">
    <property type="entry name" value="TPX2"/>
    <property type="match status" value="1"/>
</dbReference>
<dbReference type="AlphaFoldDB" id="A0A9K3JQR4"/>
<feature type="region of interest" description="Disordered" evidence="6">
    <location>
        <begin position="1"/>
        <end position="335"/>
    </location>
</feature>
<evidence type="ECO:0000256" key="4">
    <source>
        <dbReference type="ARBA" id="ARBA00022701"/>
    </source>
</evidence>
<feature type="compositionally biased region" description="Polar residues" evidence="6">
    <location>
        <begin position="58"/>
        <end position="105"/>
    </location>
</feature>
<reference evidence="8" key="1">
    <citation type="journal article" date="2017" name="Nature">
        <title>The sunflower genome provides insights into oil metabolism, flowering and Asterid evolution.</title>
        <authorList>
            <person name="Badouin H."/>
            <person name="Gouzy J."/>
            <person name="Grassa C.J."/>
            <person name="Murat F."/>
            <person name="Staton S.E."/>
            <person name="Cottret L."/>
            <person name="Lelandais-Briere C."/>
            <person name="Owens G.L."/>
            <person name="Carrere S."/>
            <person name="Mayjonade B."/>
            <person name="Legrand L."/>
            <person name="Gill N."/>
            <person name="Kane N.C."/>
            <person name="Bowers J.E."/>
            <person name="Hubner S."/>
            <person name="Bellec A."/>
            <person name="Berard A."/>
            <person name="Berges H."/>
            <person name="Blanchet N."/>
            <person name="Boniface M.C."/>
            <person name="Brunel D."/>
            <person name="Catrice O."/>
            <person name="Chaidir N."/>
            <person name="Claudel C."/>
            <person name="Donnadieu C."/>
            <person name="Faraut T."/>
            <person name="Fievet G."/>
            <person name="Helmstetter N."/>
            <person name="King M."/>
            <person name="Knapp S.J."/>
            <person name="Lai Z."/>
            <person name="Le Paslier M.C."/>
            <person name="Lippi Y."/>
            <person name="Lorenzon L."/>
            <person name="Mandel J.R."/>
            <person name="Marage G."/>
            <person name="Marchand G."/>
            <person name="Marquand E."/>
            <person name="Bret-Mestries E."/>
            <person name="Morien E."/>
            <person name="Nambeesan S."/>
            <person name="Nguyen T."/>
            <person name="Pegot-Espagnet P."/>
            <person name="Pouilly N."/>
            <person name="Raftis F."/>
            <person name="Sallet E."/>
            <person name="Schiex T."/>
            <person name="Thomas J."/>
            <person name="Vandecasteele C."/>
            <person name="Vares D."/>
            <person name="Vear F."/>
            <person name="Vautrin S."/>
            <person name="Crespi M."/>
            <person name="Mangin B."/>
            <person name="Burke J.M."/>
            <person name="Salse J."/>
            <person name="Munos S."/>
            <person name="Vincourt P."/>
            <person name="Rieseberg L.H."/>
            <person name="Langlade N.B."/>
        </authorList>
    </citation>
    <scope>NUCLEOTIDE SEQUENCE</scope>
    <source>
        <tissue evidence="8">Leaves</tissue>
    </source>
</reference>
<comment type="similarity">
    <text evidence="2">Belongs to the TPX2 family.</text>
</comment>
<feature type="compositionally biased region" description="Basic and acidic residues" evidence="6">
    <location>
        <begin position="304"/>
        <end position="335"/>
    </location>
</feature>
<keyword evidence="5" id="KW-0206">Cytoskeleton</keyword>
<feature type="compositionally biased region" description="Basic and acidic residues" evidence="6">
    <location>
        <begin position="27"/>
        <end position="39"/>
    </location>
</feature>
<feature type="compositionally biased region" description="Low complexity" evidence="6">
    <location>
        <begin position="113"/>
        <end position="131"/>
    </location>
</feature>
<accession>A0A9K3JQR4</accession>
<evidence type="ECO:0000256" key="3">
    <source>
        <dbReference type="ARBA" id="ARBA00022490"/>
    </source>
</evidence>
<keyword evidence="9" id="KW-1185">Reference proteome</keyword>
<reference evidence="8" key="2">
    <citation type="submission" date="2020-06" db="EMBL/GenBank/DDBJ databases">
        <title>Helianthus annuus Genome sequencing and assembly Release 2.</title>
        <authorList>
            <person name="Gouzy J."/>
            <person name="Langlade N."/>
            <person name="Munos S."/>
        </authorList>
    </citation>
    <scope>NUCLEOTIDE SEQUENCE</scope>
    <source>
        <tissue evidence="8">Leaves</tissue>
    </source>
</reference>
<evidence type="ECO:0000256" key="2">
    <source>
        <dbReference type="ARBA" id="ARBA00005885"/>
    </source>
</evidence>
<evidence type="ECO:0000256" key="5">
    <source>
        <dbReference type="ARBA" id="ARBA00023212"/>
    </source>
</evidence>
<keyword evidence="4" id="KW-0493">Microtubule</keyword>
<feature type="compositionally biased region" description="Low complexity" evidence="6">
    <location>
        <begin position="148"/>
        <end position="172"/>
    </location>
</feature>
<dbReference type="InterPro" id="IPR044806">
    <property type="entry name" value="WVD2/WDL1-4"/>
</dbReference>